<gene>
    <name evidence="2" type="ORF">LMS43_09895</name>
</gene>
<protein>
    <submittedName>
        <fullName evidence="2">Uncharacterized protein</fullName>
    </submittedName>
</protein>
<dbReference type="RefSeq" id="WP_266124271.1">
    <property type="nucleotide sequence ID" value="NZ_JAJHNU010000002.1"/>
</dbReference>
<dbReference type="EMBL" id="JAJHNU010000002">
    <property type="protein sequence ID" value="MDN4121600.1"/>
    <property type="molecule type" value="Genomic_DNA"/>
</dbReference>
<dbReference type="Proteomes" id="UP001168613">
    <property type="component" value="Unassembled WGS sequence"/>
</dbReference>
<proteinExistence type="predicted"/>
<keyword evidence="3" id="KW-1185">Reference proteome</keyword>
<feature type="region of interest" description="Disordered" evidence="1">
    <location>
        <begin position="1"/>
        <end position="24"/>
    </location>
</feature>
<feature type="compositionally biased region" description="Basic and acidic residues" evidence="1">
    <location>
        <begin position="9"/>
        <end position="20"/>
    </location>
</feature>
<reference evidence="2" key="1">
    <citation type="submission" date="2021-11" db="EMBL/GenBank/DDBJ databases">
        <title>Draft genome sequence of Alcaligenes endophyticus type strain CCUG 75668T.</title>
        <authorList>
            <person name="Salva-Serra F."/>
            <person name="Duran R.E."/>
            <person name="Seeger M."/>
            <person name="Moore E.R.B."/>
            <person name="Jaen-Luchoro D."/>
        </authorList>
    </citation>
    <scope>NUCLEOTIDE SEQUENCE</scope>
    <source>
        <strain evidence="2">CCUG 75668</strain>
    </source>
</reference>
<evidence type="ECO:0000313" key="2">
    <source>
        <dbReference type="EMBL" id="MDN4121600.1"/>
    </source>
</evidence>
<accession>A0ABT8EK56</accession>
<evidence type="ECO:0000256" key="1">
    <source>
        <dbReference type="SAM" id="MobiDB-lite"/>
    </source>
</evidence>
<evidence type="ECO:0000313" key="3">
    <source>
        <dbReference type="Proteomes" id="UP001168613"/>
    </source>
</evidence>
<comment type="caution">
    <text evidence="2">The sequence shown here is derived from an EMBL/GenBank/DDBJ whole genome shotgun (WGS) entry which is preliminary data.</text>
</comment>
<name>A0ABT8EK56_9BURK</name>
<sequence length="58" mass="6396">MTNPLEKQASNEDPKPEDKASGLGEFFSLESVTAIPKDYLRACEQPSVEADPLEEQSK</sequence>
<organism evidence="2 3">
    <name type="scientific">Alcaligenes endophyticus</name>
    <dbReference type="NCBI Taxonomy" id="1929088"/>
    <lineage>
        <taxon>Bacteria</taxon>
        <taxon>Pseudomonadati</taxon>
        <taxon>Pseudomonadota</taxon>
        <taxon>Betaproteobacteria</taxon>
        <taxon>Burkholderiales</taxon>
        <taxon>Alcaligenaceae</taxon>
        <taxon>Alcaligenes</taxon>
    </lineage>
</organism>